<dbReference type="PANTHER" id="PTHR33095">
    <property type="entry name" value="OS07G0619500 PROTEIN"/>
    <property type="match status" value="1"/>
</dbReference>
<protein>
    <recommendedName>
        <fullName evidence="4">Calmodulin-binding protein</fullName>
    </recommendedName>
</protein>
<evidence type="ECO:0000313" key="2">
    <source>
        <dbReference type="EMBL" id="CAH9087462.1"/>
    </source>
</evidence>
<dbReference type="AlphaFoldDB" id="A0A9P0Z354"/>
<evidence type="ECO:0008006" key="4">
    <source>
        <dbReference type="Google" id="ProtNLM"/>
    </source>
</evidence>
<organism evidence="2 3">
    <name type="scientific">Cuscuta europaea</name>
    <name type="common">European dodder</name>
    <dbReference type="NCBI Taxonomy" id="41803"/>
    <lineage>
        <taxon>Eukaryota</taxon>
        <taxon>Viridiplantae</taxon>
        <taxon>Streptophyta</taxon>
        <taxon>Embryophyta</taxon>
        <taxon>Tracheophyta</taxon>
        <taxon>Spermatophyta</taxon>
        <taxon>Magnoliopsida</taxon>
        <taxon>eudicotyledons</taxon>
        <taxon>Gunneridae</taxon>
        <taxon>Pentapetalae</taxon>
        <taxon>asterids</taxon>
        <taxon>lamiids</taxon>
        <taxon>Solanales</taxon>
        <taxon>Convolvulaceae</taxon>
        <taxon>Cuscuteae</taxon>
        <taxon>Cuscuta</taxon>
        <taxon>Cuscuta subgen. Cuscuta</taxon>
    </lineage>
</organism>
<sequence length="393" mass="43114">MEEKLETPTTTASASATSTKHITRNMEETDFFPDDIDSTCSTPYVSAPSSPGRPPPHCGFYYSAPTSPMHFVLSSSTMNSAASNHSDGSAAACSSFEFDFSARLAADGVVCAGAMSSADELFFNGQIRPMKLSSHLQRPQVLAPLLDLDESEETDLDNGNENDACRGRDLKVRNRSLRRRTRSMSPLRTASFQWDEGYEENDEEAGKSSNEKNEKQNGVEAKESEDEGNFIETPSCNSGSSSRSSSIGRSSKRWVFLKEFLYRSKSEGRNNSNQKFWRALSFSSPIKEKKIATAVKTPPINNGEASDVKKPKAGEKEARRKPVNGNSAGSGKRRVPPSPHELHYTANRAQAEEMRRKTFLPYRQGLLGCLGFSSKSYGAMNGLAKALNPVSSR</sequence>
<dbReference type="OrthoDB" id="667051at2759"/>
<feature type="region of interest" description="Disordered" evidence="1">
    <location>
        <begin position="190"/>
        <end position="248"/>
    </location>
</feature>
<feature type="region of interest" description="Disordered" evidence="1">
    <location>
        <begin position="1"/>
        <end position="25"/>
    </location>
</feature>
<gene>
    <name evidence="2" type="ORF">CEURO_LOCUS10064</name>
</gene>
<dbReference type="Proteomes" id="UP001152484">
    <property type="component" value="Unassembled WGS sequence"/>
</dbReference>
<comment type="caution">
    <text evidence="2">The sequence shown here is derived from an EMBL/GenBank/DDBJ whole genome shotgun (WGS) entry which is preliminary data.</text>
</comment>
<feature type="region of interest" description="Disordered" evidence="1">
    <location>
        <begin position="293"/>
        <end position="341"/>
    </location>
</feature>
<keyword evidence="3" id="KW-1185">Reference proteome</keyword>
<dbReference type="InterPro" id="IPR012442">
    <property type="entry name" value="DUF1645_plant"/>
</dbReference>
<dbReference type="Pfam" id="PF07816">
    <property type="entry name" value="DUF1645"/>
    <property type="match status" value="1"/>
</dbReference>
<evidence type="ECO:0000256" key="1">
    <source>
        <dbReference type="SAM" id="MobiDB-lite"/>
    </source>
</evidence>
<dbReference type="EMBL" id="CAMAPE010000019">
    <property type="protein sequence ID" value="CAH9087462.1"/>
    <property type="molecule type" value="Genomic_DNA"/>
</dbReference>
<evidence type="ECO:0000313" key="3">
    <source>
        <dbReference type="Proteomes" id="UP001152484"/>
    </source>
</evidence>
<dbReference type="PANTHER" id="PTHR33095:SF57">
    <property type="entry name" value="EXPRESSED PROTEIN"/>
    <property type="match status" value="1"/>
</dbReference>
<feature type="compositionally biased region" description="Basic and acidic residues" evidence="1">
    <location>
        <begin position="204"/>
        <end position="222"/>
    </location>
</feature>
<accession>A0A9P0Z354</accession>
<proteinExistence type="predicted"/>
<feature type="compositionally biased region" description="Low complexity" evidence="1">
    <location>
        <begin position="238"/>
        <end position="248"/>
    </location>
</feature>
<name>A0A9P0Z354_CUSEU</name>
<reference evidence="2" key="1">
    <citation type="submission" date="2022-07" db="EMBL/GenBank/DDBJ databases">
        <authorList>
            <person name="Macas J."/>
            <person name="Novak P."/>
            <person name="Neumann P."/>
        </authorList>
    </citation>
    <scope>NUCLEOTIDE SEQUENCE</scope>
</reference>
<feature type="compositionally biased region" description="Basic and acidic residues" evidence="1">
    <location>
        <begin position="306"/>
        <end position="320"/>
    </location>
</feature>
<feature type="compositionally biased region" description="Low complexity" evidence="1">
    <location>
        <begin position="9"/>
        <end position="19"/>
    </location>
</feature>